<name>A0A856MIT4_9CYAN</name>
<protein>
    <submittedName>
        <fullName evidence="1">Uncharacterized protein</fullName>
    </submittedName>
</protein>
<keyword evidence="2" id="KW-1185">Reference proteome</keyword>
<dbReference type="Proteomes" id="UP000503129">
    <property type="component" value="Chromosome"/>
</dbReference>
<dbReference type="AlphaFoldDB" id="A0A856MIT4"/>
<dbReference type="RefSeq" id="WP_318284520.1">
    <property type="nucleotide sequence ID" value="NZ_CAWOXK010000001.1"/>
</dbReference>
<gene>
    <name evidence="1" type="ORF">DP114_21755</name>
</gene>
<dbReference type="KEGG" id="bsen:DP114_21755"/>
<dbReference type="EMBL" id="CP030118">
    <property type="protein sequence ID" value="QDL10169.1"/>
    <property type="molecule type" value="Genomic_DNA"/>
</dbReference>
<dbReference type="InterPro" id="IPR025478">
    <property type="entry name" value="COP23"/>
</dbReference>
<evidence type="ECO:0000313" key="2">
    <source>
        <dbReference type="Proteomes" id="UP000503129"/>
    </source>
</evidence>
<dbReference type="Pfam" id="PF14218">
    <property type="entry name" value="COP23"/>
    <property type="match status" value="1"/>
</dbReference>
<reference evidence="1 2" key="1">
    <citation type="submission" date="2018-06" db="EMBL/GenBank/DDBJ databases">
        <title>Comparative genomics of Brasilonema spp. strains.</title>
        <authorList>
            <person name="Alvarenga D.O."/>
            <person name="Fiore M.F."/>
            <person name="Varani A.M."/>
        </authorList>
    </citation>
    <scope>NUCLEOTIDE SEQUENCE [LARGE SCALE GENOMIC DNA]</scope>
    <source>
        <strain evidence="1 2">CENA114</strain>
    </source>
</reference>
<evidence type="ECO:0000313" key="1">
    <source>
        <dbReference type="EMBL" id="QDL10169.1"/>
    </source>
</evidence>
<accession>A0A856MIT4</accession>
<sequence length="90" mass="10174">MGWTPGIFAFGSKDRFSCALQPDTQNGGEVWMVMYRNDQGTKPWPKMINSFGDGWNTQKRCDTIAQRLESFRQDGLIGFSHRSDPKTPGS</sequence>
<organism evidence="1 2">
    <name type="scientific">Brasilonema sennae CENA114</name>
    <dbReference type="NCBI Taxonomy" id="415709"/>
    <lineage>
        <taxon>Bacteria</taxon>
        <taxon>Bacillati</taxon>
        <taxon>Cyanobacteriota</taxon>
        <taxon>Cyanophyceae</taxon>
        <taxon>Nostocales</taxon>
        <taxon>Scytonemataceae</taxon>
        <taxon>Brasilonema</taxon>
        <taxon>Bromeliae group (in: Brasilonema)</taxon>
    </lineage>
</organism>
<proteinExistence type="predicted"/>